<dbReference type="InterPro" id="IPR036754">
    <property type="entry name" value="YbaK/aa-tRNA-synt-asso_dom_sf"/>
</dbReference>
<reference evidence="3" key="1">
    <citation type="journal article" date="2015" name="Genome Announc.">
        <title>Draft Genome Sequence of Bacteroidales Strain TBC1, a Novel Isolate from a Methanogenic Wastewater Treatment System.</title>
        <authorList>
            <person name="Tourlousse D.M."/>
            <person name="Matsuura N."/>
            <person name="Sun L."/>
            <person name="Toyonaga M."/>
            <person name="Kuroda K."/>
            <person name="Ohashi A."/>
            <person name="Cruz R."/>
            <person name="Yamaguchi T."/>
            <person name="Sekiguchi Y."/>
        </authorList>
    </citation>
    <scope>NUCLEOTIDE SEQUENCE [LARGE SCALE GENOMIC DNA]</scope>
    <source>
        <strain evidence="3">TBC1</strain>
    </source>
</reference>
<evidence type="ECO:0000259" key="2">
    <source>
        <dbReference type="Pfam" id="PF04073"/>
    </source>
</evidence>
<dbReference type="GO" id="GO:0002161">
    <property type="term" value="F:aminoacyl-tRNA deacylase activity"/>
    <property type="evidence" value="ECO:0007669"/>
    <property type="project" value="InterPro"/>
</dbReference>
<dbReference type="InterPro" id="IPR007214">
    <property type="entry name" value="YbaK/aa-tRNA-synth-assoc-dom"/>
</dbReference>
<protein>
    <recommendedName>
        <fullName evidence="2">YbaK/aminoacyl-tRNA synthetase-associated domain-containing protein</fullName>
    </recommendedName>
</protein>
<dbReference type="PANTHER" id="PTHR31423:SF3">
    <property type="entry name" value="PROLYL-TRNA SYNTHETASE ASSOCIATED DOMAIN-CONTAINING PROTEIN 1-RELATED"/>
    <property type="match status" value="1"/>
</dbReference>
<name>A0A0S7C4X8_9BACT</name>
<dbReference type="Gene3D" id="3.90.960.10">
    <property type="entry name" value="YbaK/aminoacyl-tRNA synthetase-associated domain"/>
    <property type="match status" value="1"/>
</dbReference>
<proteinExistence type="inferred from homology"/>
<accession>A0A0S7C4X8</accession>
<dbReference type="CDD" id="cd04335">
    <property type="entry name" value="PrdX_deacylase"/>
    <property type="match status" value="1"/>
</dbReference>
<dbReference type="SUPFAM" id="SSF55826">
    <property type="entry name" value="YbaK/ProRS associated domain"/>
    <property type="match status" value="1"/>
</dbReference>
<dbReference type="Proteomes" id="UP000053091">
    <property type="component" value="Unassembled WGS sequence"/>
</dbReference>
<evidence type="ECO:0000256" key="1">
    <source>
        <dbReference type="ARBA" id="ARBA00010201"/>
    </source>
</evidence>
<dbReference type="Pfam" id="PF04073">
    <property type="entry name" value="tRNA_edit"/>
    <property type="match status" value="1"/>
</dbReference>
<sequence>MNGDPLLYQKLVELGIPFEYHEHPPAPTIEIAVHYWKDIEETTHCKNIFFRNHKGNRHYLVIFDHRRSLAIHDLEKRLKQGKLSFASGERMQRYLGLNPGSVSPFGLIHDPSRHVYLFLDENLKNLPKISFHPNENTASLVIRFSDFLRFLDHCGNGYEFIELYPPEDAM</sequence>
<dbReference type="PATRIC" id="fig|1678841.3.peg.2591"/>
<evidence type="ECO:0000313" key="4">
    <source>
        <dbReference type="Proteomes" id="UP000053091"/>
    </source>
</evidence>
<dbReference type="InterPro" id="IPR040285">
    <property type="entry name" value="ProX/PRXD1"/>
</dbReference>
<comment type="similarity">
    <text evidence="1">Belongs to the PRORSD1 family.</text>
</comment>
<dbReference type="STRING" id="1678841.TBC1_112316"/>
<keyword evidence="4" id="KW-1185">Reference proteome</keyword>
<dbReference type="PANTHER" id="PTHR31423">
    <property type="entry name" value="YBAK DOMAIN-CONTAINING PROTEIN"/>
    <property type="match status" value="1"/>
</dbReference>
<evidence type="ECO:0000313" key="3">
    <source>
        <dbReference type="EMBL" id="GAP44153.1"/>
    </source>
</evidence>
<dbReference type="AlphaFoldDB" id="A0A0S7C4X8"/>
<organism evidence="3">
    <name type="scientific">Lentimicrobium saccharophilum</name>
    <dbReference type="NCBI Taxonomy" id="1678841"/>
    <lineage>
        <taxon>Bacteria</taxon>
        <taxon>Pseudomonadati</taxon>
        <taxon>Bacteroidota</taxon>
        <taxon>Bacteroidia</taxon>
        <taxon>Bacteroidales</taxon>
        <taxon>Lentimicrobiaceae</taxon>
        <taxon>Lentimicrobium</taxon>
    </lineage>
</organism>
<feature type="domain" description="YbaK/aminoacyl-tRNA synthetase-associated" evidence="2">
    <location>
        <begin position="23"/>
        <end position="150"/>
    </location>
</feature>
<dbReference type="RefSeq" id="WP_137305614.1">
    <property type="nucleotide sequence ID" value="NZ_DF968182.1"/>
</dbReference>
<dbReference type="OrthoDB" id="9798587at2"/>
<gene>
    <name evidence="3" type="ORF">TBC1_112316</name>
</gene>
<dbReference type="EMBL" id="DF968182">
    <property type="protein sequence ID" value="GAP44153.1"/>
    <property type="molecule type" value="Genomic_DNA"/>
</dbReference>